<accession>A0A8X6NT44</accession>
<evidence type="ECO:0000259" key="5">
    <source>
        <dbReference type="Pfam" id="PF06607"/>
    </source>
</evidence>
<evidence type="ECO:0000313" key="6">
    <source>
        <dbReference type="EMBL" id="GFT29897.1"/>
    </source>
</evidence>
<organism evidence="6 7">
    <name type="scientific">Nephila pilipes</name>
    <name type="common">Giant wood spider</name>
    <name type="synonym">Nephila maculata</name>
    <dbReference type="NCBI Taxonomy" id="299642"/>
    <lineage>
        <taxon>Eukaryota</taxon>
        <taxon>Metazoa</taxon>
        <taxon>Ecdysozoa</taxon>
        <taxon>Arthropoda</taxon>
        <taxon>Chelicerata</taxon>
        <taxon>Arachnida</taxon>
        <taxon>Araneae</taxon>
        <taxon>Araneomorphae</taxon>
        <taxon>Entelegynae</taxon>
        <taxon>Araneoidea</taxon>
        <taxon>Nephilidae</taxon>
        <taxon>Nephila</taxon>
    </lineage>
</organism>
<sequence>MMVSGDACVEQAECDESQCCAGLPFFGGICQNFTAEGGKCHVEDKIVPIFGDFYIGPCPCAEGLECVQQGKKKNNGICQKPATTTAAPTPAEDPAVDVPADDSTAEDPAVDVPADDATVEEPSADADSAAAAE</sequence>
<dbReference type="GO" id="GO:0005576">
    <property type="term" value="C:extracellular region"/>
    <property type="evidence" value="ECO:0007669"/>
    <property type="project" value="UniProtKB-SubCell"/>
</dbReference>
<dbReference type="Gene3D" id="2.10.80.10">
    <property type="entry name" value="Lipase, subunit A"/>
    <property type="match status" value="1"/>
</dbReference>
<proteinExistence type="predicted"/>
<keyword evidence="7" id="KW-1185">Reference proteome</keyword>
<dbReference type="OrthoDB" id="6433103at2759"/>
<feature type="compositionally biased region" description="Low complexity" evidence="4">
    <location>
        <begin position="81"/>
        <end position="98"/>
    </location>
</feature>
<evidence type="ECO:0000256" key="4">
    <source>
        <dbReference type="SAM" id="MobiDB-lite"/>
    </source>
</evidence>
<reference evidence="6" key="1">
    <citation type="submission" date="2020-08" db="EMBL/GenBank/DDBJ databases">
        <title>Multicomponent nature underlies the extraordinary mechanical properties of spider dragline silk.</title>
        <authorList>
            <person name="Kono N."/>
            <person name="Nakamura H."/>
            <person name="Mori M."/>
            <person name="Yoshida Y."/>
            <person name="Ohtoshi R."/>
            <person name="Malay A.D."/>
            <person name="Moran D.A.P."/>
            <person name="Tomita M."/>
            <person name="Numata K."/>
            <person name="Arakawa K."/>
        </authorList>
    </citation>
    <scope>NUCLEOTIDE SEQUENCE</scope>
</reference>
<comment type="subcellular location">
    <subcellularLocation>
        <location evidence="1">Secreted</location>
    </subcellularLocation>
</comment>
<feature type="domain" description="Prokineticin" evidence="5">
    <location>
        <begin position="6"/>
        <end position="73"/>
    </location>
</feature>
<comment type="caution">
    <text evidence="6">The sequence shown here is derived from an EMBL/GenBank/DDBJ whole genome shotgun (WGS) entry which is preliminary data.</text>
</comment>
<feature type="compositionally biased region" description="Acidic residues" evidence="4">
    <location>
        <begin position="99"/>
        <end position="124"/>
    </location>
</feature>
<dbReference type="Pfam" id="PF06607">
    <property type="entry name" value="Prokineticin"/>
    <property type="match status" value="1"/>
</dbReference>
<evidence type="ECO:0000313" key="7">
    <source>
        <dbReference type="Proteomes" id="UP000887013"/>
    </source>
</evidence>
<keyword evidence="2" id="KW-0964">Secreted</keyword>
<evidence type="ECO:0000256" key="3">
    <source>
        <dbReference type="ARBA" id="ARBA00023157"/>
    </source>
</evidence>
<name>A0A8X6NT44_NEPPI</name>
<dbReference type="SUPFAM" id="SSF57190">
    <property type="entry name" value="Colipase-like"/>
    <property type="match status" value="1"/>
</dbReference>
<gene>
    <name evidence="6" type="primary">NCL1_33701</name>
    <name evidence="6" type="ORF">NPIL_361191</name>
</gene>
<feature type="region of interest" description="Disordered" evidence="4">
    <location>
        <begin position="78"/>
        <end position="133"/>
    </location>
</feature>
<protein>
    <submittedName>
        <fullName evidence="6">Prokineticin domain-containing protein</fullName>
    </submittedName>
</protein>
<dbReference type="AlphaFoldDB" id="A0A8X6NT44"/>
<evidence type="ECO:0000256" key="1">
    <source>
        <dbReference type="ARBA" id="ARBA00004613"/>
    </source>
</evidence>
<evidence type="ECO:0000256" key="2">
    <source>
        <dbReference type="ARBA" id="ARBA00022525"/>
    </source>
</evidence>
<dbReference type="InterPro" id="IPR023569">
    <property type="entry name" value="Prokineticin_domain"/>
</dbReference>
<keyword evidence="3" id="KW-1015">Disulfide bond</keyword>
<dbReference type="EMBL" id="BMAW01012674">
    <property type="protein sequence ID" value="GFT29897.1"/>
    <property type="molecule type" value="Genomic_DNA"/>
</dbReference>
<dbReference type="Proteomes" id="UP000887013">
    <property type="component" value="Unassembled WGS sequence"/>
</dbReference>